<keyword evidence="1" id="KW-1133">Transmembrane helix</keyword>
<feature type="transmembrane region" description="Helical" evidence="1">
    <location>
        <begin position="106"/>
        <end position="124"/>
    </location>
</feature>
<evidence type="ECO:0000256" key="1">
    <source>
        <dbReference type="SAM" id="Phobius"/>
    </source>
</evidence>
<reference evidence="2" key="1">
    <citation type="submission" date="2022-09" db="EMBL/GenBank/DDBJ databases">
        <title>Actin cytoskeleton and complex cell architecture in an #Asgard archaeon.</title>
        <authorList>
            <person name="Ponce Toledo R.I."/>
            <person name="Schleper C."/>
            <person name="Rodrigues Oliveira T."/>
            <person name="Wollweber F."/>
            <person name="Xu J."/>
            <person name="Rittmann S."/>
            <person name="Klingl A."/>
            <person name="Pilhofer M."/>
        </authorList>
    </citation>
    <scope>NUCLEOTIDE SEQUENCE</scope>
    <source>
        <strain evidence="2">B-35</strain>
    </source>
</reference>
<evidence type="ECO:0000313" key="2">
    <source>
        <dbReference type="EMBL" id="UYP46013.1"/>
    </source>
</evidence>
<feature type="transmembrane region" description="Helical" evidence="1">
    <location>
        <begin position="21"/>
        <end position="44"/>
    </location>
</feature>
<organism evidence="2 3">
    <name type="scientific">Candidatus Lokiarchaeum ossiferum</name>
    <dbReference type="NCBI Taxonomy" id="2951803"/>
    <lineage>
        <taxon>Archaea</taxon>
        <taxon>Promethearchaeati</taxon>
        <taxon>Promethearchaeota</taxon>
        <taxon>Promethearchaeia</taxon>
        <taxon>Promethearchaeales</taxon>
        <taxon>Promethearchaeaceae</taxon>
        <taxon>Candidatus Lokiarchaeum</taxon>
    </lineage>
</organism>
<feature type="transmembrane region" description="Helical" evidence="1">
    <location>
        <begin position="50"/>
        <end position="69"/>
    </location>
</feature>
<keyword evidence="1" id="KW-0812">Transmembrane</keyword>
<sequence>MFETKKKKIKLTKFLFWKGCIADFFAAIFLSYEALTGTGVFIAVENSLAYKYSMGFAATLMWGWTLLLYWGTRKPIERSALLIITAVPVILGLILNVMIYTFNALIPLWIILIFIFSAYLYGFYKTRDLRK</sequence>
<proteinExistence type="predicted"/>
<gene>
    <name evidence="2" type="ORF">NEF87_002298</name>
</gene>
<accession>A0ABY6HR83</accession>
<dbReference type="EMBL" id="CP104013">
    <property type="protein sequence ID" value="UYP46013.1"/>
    <property type="molecule type" value="Genomic_DNA"/>
</dbReference>
<keyword evidence="3" id="KW-1185">Reference proteome</keyword>
<protein>
    <recommendedName>
        <fullName evidence="4">DUF3054 domain-containing protein</fullName>
    </recommendedName>
</protein>
<dbReference type="Proteomes" id="UP001208689">
    <property type="component" value="Chromosome"/>
</dbReference>
<evidence type="ECO:0000313" key="3">
    <source>
        <dbReference type="Proteomes" id="UP001208689"/>
    </source>
</evidence>
<keyword evidence="1" id="KW-0472">Membrane</keyword>
<feature type="transmembrane region" description="Helical" evidence="1">
    <location>
        <begin position="81"/>
        <end position="100"/>
    </location>
</feature>
<name>A0ABY6HR83_9ARCH</name>
<evidence type="ECO:0008006" key="4">
    <source>
        <dbReference type="Google" id="ProtNLM"/>
    </source>
</evidence>